<feature type="compositionally biased region" description="Gly residues" evidence="1">
    <location>
        <begin position="1209"/>
        <end position="1221"/>
    </location>
</feature>
<evidence type="ECO:0000313" key="2">
    <source>
        <dbReference type="EMBL" id="SBT31786.1"/>
    </source>
</evidence>
<protein>
    <submittedName>
        <fullName evidence="2">Uncharacterized protein</fullName>
    </submittedName>
</protein>
<dbReference type="EMBL" id="FLRE01000024">
    <property type="protein sequence ID" value="SBT31786.1"/>
    <property type="molecule type" value="Genomic_DNA"/>
</dbReference>
<accession>A0A1A8YKA5</accession>
<dbReference type="Proteomes" id="UP000078550">
    <property type="component" value="Unassembled WGS sequence"/>
</dbReference>
<sequence length="1657" mass="190610">MKTHIDCRKNEQEKKKTEKRKNLFPHFSSVNNSNVNIKDIKTLYSIFSYSDKTASENDEGTVNVNRELDTLVGNTIQYSVEKEKDDWKFFKKEKLHSDKKTKLNKKNSSNLLYAYDTNLVVNTNDDGMYRNGRKGTIMEMEANFHFHNDNYLHHTGDDNTIGDYKTCNSDKQRNLSPGGMNYHCKGENIQDGEEKFKQILHINNFNDYKEFIYTNRRSTKGKDINNSFPSLANGEKENSESYKLHKKAVNAKCAVNNFIIFSEEEMVNKEQTPTSEDVHTQFDILNMQLSDNDRGKEENLHTPVDANMQKTLSHSVCYNVRDEKDLLKENDPFFNLMFNSSKKREIEKDKQKGELFGKEIDKNYAHEKENGMWKNQVEMFKNEKDTLFDFHTYDNAEQINGASLHTDIFWKDFANAEGEDVDRELGHLCPKENENSCVEKYQESTITNGKDEKEKKESCSYASDEILRGDTRTSTGEEVKRSRHLHLPTDEDIWSGCFFSDEIPNDDLRADQSKVPSDSSKSEKHPKENIPIGDAKNEEMYVTKCGNRTSDVIFNFMSNDNLSVGHTTANSASGKALIGDCNLEHCSIRRCKNNREELIYDNSLFEKSHFNNGEDYFMESIFPTGVVGNTERCDNANMEKVSRENISPFDEKLPTNGKNLKNQADGFFFSDIREVCTGSIYIEDVYKREIEKQENTLIDLNDNFSPSEGVLLQEDTSLCRTGTYQQLLFECDKDNEGMRKKPGESLQVDVRDEVLKGTRQKGAHPFEEIIVSSSEERYSVFPDCKKGQLSVDPLAPATPVASVEAIPMNVKGGYYTVAEERPNVGDICDACFPKRGSDPEMSTNSEGNSFLEIIEEIENISKDIIGSNLNDDSYYENEKEIPNKDITIGMEQRWGIGMYNDIMIGSPSHMSGNADEKKGIEEDSQKRFIIHGENVNYMDSYFDPLNESTGGMISTPFPVEEEKSRDPDEAGEEDKVGKVDQVEEEDKVGKIDQLEEEDKVGKIDQVEEEDKVGKIDQVLDHGLGAKEPPPLNETPRCVQPTCVTRLRGTSRKKAHLECRRGDIDLDLLRSKQIEERKGKKNINMENQRSILSESNLKCYEDIYNVLRKKNYFEIFSILRQNKNMSGVSMDISPLHFYIKTVKRLKNDGVTGVCGTDGVGETNEIHDYSDYIHKHIKSKTTIFDHLLHYFFKNVNKVIFKYVKEAPNGGEANGGGANGGETYGGEENQRGCPRWWSRPRVHSAEDDVRDKKVKDVIDNVVKRCKKNICLLKVKNMEQLFLPCFETNASEKKRMNNLRNVVRDIRINEEIELIEKQLEVYIKKNVYFYDTFFNIIIPIVNRITDIFENLETLFTLYINYKIRKNKKLFYFYNPWIYSYDSFLSFTHLEIMKLSDDSQTVLDGNQMEEENGKSKKVKVANAEKIVGMSLQGSNTTLPSYYPQNSTTYVQFITHFKKLDERFLEYDIFNDIKKSYDIQSVNQILSFLKCKNNLTIRQKKQINVNYTKLKNYYSHILKLSYDENYVKINTRALKCLFLGQISSYISTRRIKIPSRRSLGGNTFFFLFVKCVNVEATHVCECTFRCSHAVSEKFTVVHTQIYTHVRLQVRYGMARYTTEGGGGEHCAYFCGKQVCGCGNKSSIASNAANHKNRYDPLKVKKVK</sequence>
<feature type="region of interest" description="Disordered" evidence="1">
    <location>
        <begin position="957"/>
        <end position="986"/>
    </location>
</feature>
<organism evidence="2 3">
    <name type="scientific">Plasmodium ovale wallikeri</name>
    <dbReference type="NCBI Taxonomy" id="864142"/>
    <lineage>
        <taxon>Eukaryota</taxon>
        <taxon>Sar</taxon>
        <taxon>Alveolata</taxon>
        <taxon>Apicomplexa</taxon>
        <taxon>Aconoidasida</taxon>
        <taxon>Haemosporida</taxon>
        <taxon>Plasmodiidae</taxon>
        <taxon>Plasmodium</taxon>
        <taxon>Plasmodium (Plasmodium)</taxon>
    </lineage>
</organism>
<feature type="compositionally biased region" description="Basic and acidic residues" evidence="1">
    <location>
        <begin position="960"/>
        <end position="986"/>
    </location>
</feature>
<name>A0A1A8YKA5_PLAOA</name>
<feature type="region of interest" description="Disordered" evidence="1">
    <location>
        <begin position="508"/>
        <end position="535"/>
    </location>
</feature>
<evidence type="ECO:0000256" key="1">
    <source>
        <dbReference type="SAM" id="MobiDB-lite"/>
    </source>
</evidence>
<gene>
    <name evidence="2" type="ORF">POVWA2_006030</name>
</gene>
<evidence type="ECO:0000313" key="3">
    <source>
        <dbReference type="Proteomes" id="UP000078550"/>
    </source>
</evidence>
<reference evidence="3" key="1">
    <citation type="submission" date="2016-05" db="EMBL/GenBank/DDBJ databases">
        <authorList>
            <person name="Naeem Raeece"/>
        </authorList>
    </citation>
    <scope>NUCLEOTIDE SEQUENCE [LARGE SCALE GENOMIC DNA]</scope>
</reference>
<proteinExistence type="predicted"/>
<feature type="region of interest" description="Disordered" evidence="1">
    <location>
        <begin position="1208"/>
        <end position="1228"/>
    </location>
</feature>